<evidence type="ECO:0000313" key="6">
    <source>
        <dbReference type="Proteomes" id="UP001055185"/>
    </source>
</evidence>
<feature type="domain" description="Glycosyltransferase 2-like" evidence="4">
    <location>
        <begin position="7"/>
        <end position="121"/>
    </location>
</feature>
<dbReference type="InterPro" id="IPR001173">
    <property type="entry name" value="Glyco_trans_2-like"/>
</dbReference>
<dbReference type="AlphaFoldDB" id="A0AA37IXN2"/>
<feature type="region of interest" description="Disordered" evidence="3">
    <location>
        <begin position="316"/>
        <end position="338"/>
    </location>
</feature>
<dbReference type="Proteomes" id="UP001055185">
    <property type="component" value="Unassembled WGS sequence"/>
</dbReference>
<evidence type="ECO:0000256" key="2">
    <source>
        <dbReference type="ARBA" id="ARBA00022679"/>
    </source>
</evidence>
<dbReference type="EMBL" id="BQKV01000027">
    <property type="protein sequence ID" value="GJN64177.1"/>
    <property type="molecule type" value="Genomic_DNA"/>
</dbReference>
<reference evidence="5" key="1">
    <citation type="journal article" date="2022" name="Int. J. Syst. Evol. Microbiol.">
        <title>Genome-based, phenotypic and chemotaxonomic classification of Faecalibacterium strains: proposal of three novel species Faecalibacterium duncaniae sp. nov., Faecalibacterium hattorii sp. nov. and Faecalibacterium gallinarum sp. nov. .</title>
        <authorList>
            <person name="Sakamoto M."/>
            <person name="Sakurai N."/>
            <person name="Tanno H."/>
            <person name="Iino T."/>
            <person name="Ohkuma M."/>
            <person name="Endo A."/>
        </authorList>
    </citation>
    <scope>NUCLEOTIDE SEQUENCE</scope>
    <source>
        <strain evidence="5">JCM 17207</strain>
    </source>
</reference>
<dbReference type="RefSeq" id="WP_238316409.1">
    <property type="nucleotide sequence ID" value="NZ_BQKV01000027.1"/>
</dbReference>
<dbReference type="InterPro" id="IPR029044">
    <property type="entry name" value="Nucleotide-diphossugar_trans"/>
</dbReference>
<dbReference type="Gene3D" id="3.90.550.10">
    <property type="entry name" value="Spore Coat Polysaccharide Biosynthesis Protein SpsA, Chain A"/>
    <property type="match status" value="1"/>
</dbReference>
<comment type="caution">
    <text evidence="5">The sequence shown here is derived from an EMBL/GenBank/DDBJ whole genome shotgun (WGS) entry which is preliminary data.</text>
</comment>
<keyword evidence="1" id="KW-0328">Glycosyltransferase</keyword>
<protein>
    <recommendedName>
        <fullName evidence="4">Glycosyltransferase 2-like domain-containing protein</fullName>
    </recommendedName>
</protein>
<evidence type="ECO:0000256" key="3">
    <source>
        <dbReference type="SAM" id="MobiDB-lite"/>
    </source>
</evidence>
<dbReference type="PANTHER" id="PTHR22916:SF51">
    <property type="entry name" value="GLYCOSYLTRANSFERASE EPSH-RELATED"/>
    <property type="match status" value="1"/>
</dbReference>
<evidence type="ECO:0000256" key="1">
    <source>
        <dbReference type="ARBA" id="ARBA00022676"/>
    </source>
</evidence>
<gene>
    <name evidence="5" type="ORF">JCM17207_08020</name>
</gene>
<name>A0AA37IXN2_9FIRM</name>
<dbReference type="Pfam" id="PF00535">
    <property type="entry name" value="Glycos_transf_2"/>
    <property type="match status" value="1"/>
</dbReference>
<dbReference type="CDD" id="cd00761">
    <property type="entry name" value="Glyco_tranf_GTA_type"/>
    <property type="match status" value="1"/>
</dbReference>
<dbReference type="PANTHER" id="PTHR22916">
    <property type="entry name" value="GLYCOSYLTRANSFERASE"/>
    <property type="match status" value="1"/>
</dbReference>
<keyword evidence="6" id="KW-1185">Reference proteome</keyword>
<proteinExistence type="predicted"/>
<organism evidence="5 6">
    <name type="scientific">Faecalibacterium gallinarum</name>
    <dbReference type="NCBI Taxonomy" id="2903556"/>
    <lineage>
        <taxon>Bacteria</taxon>
        <taxon>Bacillati</taxon>
        <taxon>Bacillota</taxon>
        <taxon>Clostridia</taxon>
        <taxon>Eubacteriales</taxon>
        <taxon>Oscillospiraceae</taxon>
        <taxon>Faecalibacterium</taxon>
    </lineage>
</organism>
<dbReference type="SUPFAM" id="SSF53448">
    <property type="entry name" value="Nucleotide-diphospho-sugar transferases"/>
    <property type="match status" value="1"/>
</dbReference>
<dbReference type="GO" id="GO:0016757">
    <property type="term" value="F:glycosyltransferase activity"/>
    <property type="evidence" value="ECO:0007669"/>
    <property type="project" value="UniProtKB-KW"/>
</dbReference>
<accession>A0AA37IXN2</accession>
<evidence type="ECO:0000259" key="4">
    <source>
        <dbReference type="Pfam" id="PF00535"/>
    </source>
</evidence>
<sequence>MEQPLVSVIVPVYNTEKQLGRCVESICAQTWQNLEIILLNDGSTDGSLAVCEACRQSDPRIRLVDKENTGVSATRNLGLSLATGKYIQFMDSDDSLDPGCTQSMVEAAEENAADLVVAPYKMVIPRGMGLGQRLQEKLSLPIKSEPDPNEAQEEPEIREYSFLPAGVYGQVEYALALMKKPGSFYYGALWNKLYRREVIEQAQLRFVDDLPWGEDFAFNVQYVRYAGRFCAIDQPGYYYVQNPQSICHTQINPVTIVQSKTTLFPYYKELFEALGIYEENRVEIYKYLVEMSESIFSTGPLKKAVTEVREMFRDILPDGVSDPDKALKSPSDDKPDAQ</sequence>
<evidence type="ECO:0000313" key="5">
    <source>
        <dbReference type="EMBL" id="GJN64177.1"/>
    </source>
</evidence>
<keyword evidence="2" id="KW-0808">Transferase</keyword>